<proteinExistence type="predicted"/>
<keyword evidence="2" id="KW-1185">Reference proteome</keyword>
<dbReference type="RefSeq" id="XP_025527160.1">
    <property type="nucleotide sequence ID" value="XM_025665884.1"/>
</dbReference>
<sequence>MLAHPRRHPPQGAYRPLRVMTRLGKVAVAIIKQSDHCVRISPAGCIVHGFLACSTVIVIGTRQEEERNGWTRCMLVSNSLVVAEARAATLVQLSCETSVV</sequence>
<dbReference type="GeneID" id="37169576"/>
<gene>
    <name evidence="1" type="ORF">BO86DRAFT_103732</name>
</gene>
<name>A0A8T8WZE1_ASPJA</name>
<protein>
    <submittedName>
        <fullName evidence="1">Uncharacterized protein</fullName>
    </submittedName>
</protein>
<accession>A0A8T8WZE1</accession>
<evidence type="ECO:0000313" key="2">
    <source>
        <dbReference type="Proteomes" id="UP000249497"/>
    </source>
</evidence>
<organism evidence="1 2">
    <name type="scientific">Aspergillus japonicus CBS 114.51</name>
    <dbReference type="NCBI Taxonomy" id="1448312"/>
    <lineage>
        <taxon>Eukaryota</taxon>
        <taxon>Fungi</taxon>
        <taxon>Dikarya</taxon>
        <taxon>Ascomycota</taxon>
        <taxon>Pezizomycotina</taxon>
        <taxon>Eurotiomycetes</taxon>
        <taxon>Eurotiomycetidae</taxon>
        <taxon>Eurotiales</taxon>
        <taxon>Aspergillaceae</taxon>
        <taxon>Aspergillus</taxon>
        <taxon>Aspergillus subgen. Circumdati</taxon>
    </lineage>
</organism>
<dbReference type="Proteomes" id="UP000249497">
    <property type="component" value="Unassembled WGS sequence"/>
</dbReference>
<dbReference type="EMBL" id="KZ824797">
    <property type="protein sequence ID" value="RAH81266.1"/>
    <property type="molecule type" value="Genomic_DNA"/>
</dbReference>
<evidence type="ECO:0000313" key="1">
    <source>
        <dbReference type="EMBL" id="RAH81266.1"/>
    </source>
</evidence>
<dbReference type="AlphaFoldDB" id="A0A8T8WZE1"/>
<reference evidence="1 2" key="1">
    <citation type="submission" date="2018-02" db="EMBL/GenBank/DDBJ databases">
        <title>The genomes of Aspergillus section Nigri reveals drivers in fungal speciation.</title>
        <authorList>
            <consortium name="DOE Joint Genome Institute"/>
            <person name="Vesth T.C."/>
            <person name="Nybo J."/>
            <person name="Theobald S."/>
            <person name="Brandl J."/>
            <person name="Frisvad J.C."/>
            <person name="Nielsen K.F."/>
            <person name="Lyhne E.K."/>
            <person name="Kogle M.E."/>
            <person name="Kuo A."/>
            <person name="Riley R."/>
            <person name="Clum A."/>
            <person name="Nolan M."/>
            <person name="Lipzen A."/>
            <person name="Salamov A."/>
            <person name="Henrissat B."/>
            <person name="Wiebenga A."/>
            <person name="De vries R.P."/>
            <person name="Grigoriev I.V."/>
            <person name="Mortensen U.H."/>
            <person name="Andersen M.R."/>
            <person name="Baker S.E."/>
        </authorList>
    </citation>
    <scope>NUCLEOTIDE SEQUENCE [LARGE SCALE GENOMIC DNA]</scope>
    <source>
        <strain evidence="1 2">CBS 114.51</strain>
    </source>
</reference>